<name>A0A839AS93_9FLAO</name>
<evidence type="ECO:0000256" key="2">
    <source>
        <dbReference type="SAM" id="MobiDB-lite"/>
    </source>
</evidence>
<sequence>MKKYKILSIFICLFFLMSCSSSEEKQILDKDNDGIIDSKDNCPDIANPNQEDSNNDGVGDACTPLNKKPCENGMANGFPCKGYDLLLNIPVSTFGGGEGNDSWGWTDPTTQKEYAIMGLDNGTVFVDISDTENPIYLGKLPTATISSPWRDVKVYKDHAFIVADNSVGEDSHGMQVFDLTRLRNVSNPPQTFTADTRFTEFGRAHNIVINEDTGYAYPVGTNRNNIYKGGPLFINIQDPKNPKSEGGWGTDNYSHDAQVVTYNGPDSDYTGKEIIIGSNENEVVIVDITDKANPRNISKISYPNVRYTHQGWFTEDQKYFILGDELDELRIGINTRSIVFDFTDLDNPKEHFIYSAETKSIDHNGYVKGNTFYLASYSAGVRFIDIASIDSKSITEVGYFDTYPDNDDANWHGVWNVYPYFNSGKIVVSDIEKGLFILKKQ</sequence>
<dbReference type="Gene3D" id="4.10.1080.10">
    <property type="entry name" value="TSP type-3 repeat"/>
    <property type="match status" value="1"/>
</dbReference>
<feature type="compositionally biased region" description="Polar residues" evidence="2">
    <location>
        <begin position="47"/>
        <end position="56"/>
    </location>
</feature>
<evidence type="ECO:0000256" key="3">
    <source>
        <dbReference type="SAM" id="SignalP"/>
    </source>
</evidence>
<keyword evidence="1 3" id="KW-0732">Signal</keyword>
<dbReference type="Pfam" id="PF02412">
    <property type="entry name" value="TSP_3"/>
    <property type="match status" value="2"/>
</dbReference>
<dbReference type="Proteomes" id="UP000563906">
    <property type="component" value="Unassembled WGS sequence"/>
</dbReference>
<proteinExistence type="predicted"/>
<dbReference type="SUPFAM" id="SSF75011">
    <property type="entry name" value="3-carboxy-cis,cis-mucoante lactonizing enzyme"/>
    <property type="match status" value="1"/>
</dbReference>
<dbReference type="GO" id="GO:0005509">
    <property type="term" value="F:calcium ion binding"/>
    <property type="evidence" value="ECO:0007669"/>
    <property type="project" value="InterPro"/>
</dbReference>
<dbReference type="RefSeq" id="WP_182125649.1">
    <property type="nucleotide sequence ID" value="NZ_JACGLS010000006.1"/>
</dbReference>
<dbReference type="PROSITE" id="PS51257">
    <property type="entry name" value="PROKAR_LIPOPROTEIN"/>
    <property type="match status" value="1"/>
</dbReference>
<evidence type="ECO:0000313" key="5">
    <source>
        <dbReference type="Proteomes" id="UP000563906"/>
    </source>
</evidence>
<dbReference type="InterPro" id="IPR003367">
    <property type="entry name" value="Thrombospondin_3-like_rpt"/>
</dbReference>
<accession>A0A839AS93</accession>
<gene>
    <name evidence="4" type="ORF">H3Z83_11555</name>
</gene>
<dbReference type="InterPro" id="IPR028974">
    <property type="entry name" value="TSP_type-3_rpt"/>
</dbReference>
<dbReference type="EMBL" id="JACGLS010000006">
    <property type="protein sequence ID" value="MBA6157149.1"/>
    <property type="molecule type" value="Genomic_DNA"/>
</dbReference>
<dbReference type="AlphaFoldDB" id="A0A839AS93"/>
<feature type="chain" id="PRO_5032760988" evidence="3">
    <location>
        <begin position="23"/>
        <end position="441"/>
    </location>
</feature>
<dbReference type="InterPro" id="IPR027589">
    <property type="entry name" value="Choice_anch_B"/>
</dbReference>
<organism evidence="4 5">
    <name type="scientific">Tenacibaculum pelagium</name>
    <dbReference type="NCBI Taxonomy" id="2759527"/>
    <lineage>
        <taxon>Bacteria</taxon>
        <taxon>Pseudomonadati</taxon>
        <taxon>Bacteroidota</taxon>
        <taxon>Flavobacteriia</taxon>
        <taxon>Flavobacteriales</taxon>
        <taxon>Flavobacteriaceae</taxon>
        <taxon>Tenacibaculum</taxon>
    </lineage>
</organism>
<evidence type="ECO:0000256" key="1">
    <source>
        <dbReference type="ARBA" id="ARBA00022729"/>
    </source>
</evidence>
<dbReference type="PANTHER" id="PTHR38787">
    <property type="entry name" value="REGULATORY P DOMAIN-CONTAINING PROTEIN"/>
    <property type="match status" value="1"/>
</dbReference>
<evidence type="ECO:0000313" key="4">
    <source>
        <dbReference type="EMBL" id="MBA6157149.1"/>
    </source>
</evidence>
<comment type="caution">
    <text evidence="4">The sequence shown here is derived from an EMBL/GenBank/DDBJ whole genome shotgun (WGS) entry which is preliminary data.</text>
</comment>
<reference evidence="4 5" key="1">
    <citation type="submission" date="2020-07" db="EMBL/GenBank/DDBJ databases">
        <title>Bacterium isolated from marine sediment.</title>
        <authorList>
            <person name="Shang D."/>
            <person name="Du Z.-J."/>
        </authorList>
    </citation>
    <scope>NUCLEOTIDE SEQUENCE [LARGE SCALE GENOMIC DNA]</scope>
    <source>
        <strain evidence="4 5">S7007</strain>
    </source>
</reference>
<dbReference type="GO" id="GO:0005576">
    <property type="term" value="C:extracellular region"/>
    <property type="evidence" value="ECO:0007669"/>
    <property type="project" value="TreeGrafter"/>
</dbReference>
<feature type="region of interest" description="Disordered" evidence="2">
    <location>
        <begin position="39"/>
        <end position="60"/>
    </location>
</feature>
<dbReference type="PANTHER" id="PTHR38787:SF3">
    <property type="entry name" value="REGULATORY P DOMAIN-CONTAINING PROTEIN"/>
    <property type="match status" value="1"/>
</dbReference>
<feature type="signal peptide" evidence="3">
    <location>
        <begin position="1"/>
        <end position="22"/>
    </location>
</feature>
<dbReference type="NCBIfam" id="TIGR04312">
    <property type="entry name" value="choice_anch_B"/>
    <property type="match status" value="1"/>
</dbReference>
<dbReference type="GO" id="GO:0007155">
    <property type="term" value="P:cell adhesion"/>
    <property type="evidence" value="ECO:0007669"/>
    <property type="project" value="InterPro"/>
</dbReference>
<keyword evidence="5" id="KW-1185">Reference proteome</keyword>
<dbReference type="SUPFAM" id="SSF103647">
    <property type="entry name" value="TSP type-3 repeat"/>
    <property type="match status" value="1"/>
</dbReference>
<protein>
    <submittedName>
        <fullName evidence="4">Choice-of-anchor B family protein</fullName>
    </submittedName>
</protein>